<evidence type="ECO:0000313" key="2">
    <source>
        <dbReference type="Proteomes" id="UP000187203"/>
    </source>
</evidence>
<sequence>MEFLSAADKDLQDYIQFRAVLLRNILPLQLQQLHYIPE</sequence>
<protein>
    <submittedName>
        <fullName evidence="1">Uncharacterized protein</fullName>
    </submittedName>
</protein>
<dbReference type="EMBL" id="AWUE01010656">
    <property type="protein sequence ID" value="OMP11478.1"/>
    <property type="molecule type" value="Genomic_DNA"/>
</dbReference>
<reference evidence="2" key="1">
    <citation type="submission" date="2013-09" db="EMBL/GenBank/DDBJ databases">
        <title>Corchorus olitorius genome sequencing.</title>
        <authorList>
            <person name="Alam M."/>
            <person name="Haque M.S."/>
            <person name="Islam M.S."/>
            <person name="Emdad E.M."/>
            <person name="Islam M.M."/>
            <person name="Ahmed B."/>
            <person name="Halim A."/>
            <person name="Hossen Q.M.M."/>
            <person name="Hossain M.Z."/>
            <person name="Ahmed R."/>
            <person name="Khan M.M."/>
            <person name="Islam R."/>
            <person name="Rashid M.M."/>
            <person name="Khan S.A."/>
            <person name="Rahman M.S."/>
            <person name="Alam M."/>
            <person name="Yahiya A.S."/>
            <person name="Khan M.S."/>
            <person name="Azam M.S."/>
            <person name="Haque T."/>
            <person name="Lashkar M.Z.H."/>
            <person name="Akhand A.I."/>
            <person name="Morshed G."/>
            <person name="Roy S."/>
            <person name="Uddin K.S."/>
            <person name="Rabeya T."/>
            <person name="Hossain A.S."/>
            <person name="Chowdhury A."/>
            <person name="Snigdha A.R."/>
            <person name="Mortoza M.S."/>
            <person name="Matin S.A."/>
            <person name="Hoque S.M.E."/>
            <person name="Islam M.K."/>
            <person name="Roy D.K."/>
            <person name="Haider R."/>
            <person name="Moosa M.M."/>
            <person name="Elias S.M."/>
            <person name="Hasan A.M."/>
            <person name="Jahan S."/>
            <person name="Shafiuddin M."/>
            <person name="Mahmood N."/>
            <person name="Shommy N.S."/>
        </authorList>
    </citation>
    <scope>NUCLEOTIDE SEQUENCE [LARGE SCALE GENOMIC DNA]</scope>
    <source>
        <strain evidence="2">cv. O-4</strain>
    </source>
</reference>
<dbReference type="Proteomes" id="UP000187203">
    <property type="component" value="Unassembled WGS sequence"/>
</dbReference>
<keyword evidence="2" id="KW-1185">Reference proteome</keyword>
<proteinExistence type="predicted"/>
<gene>
    <name evidence="1" type="ORF">COLO4_03789</name>
</gene>
<comment type="caution">
    <text evidence="1">The sequence shown here is derived from an EMBL/GenBank/DDBJ whole genome shotgun (WGS) entry which is preliminary data.</text>
</comment>
<evidence type="ECO:0000313" key="1">
    <source>
        <dbReference type="EMBL" id="OMP11478.1"/>
    </source>
</evidence>
<dbReference type="AlphaFoldDB" id="A0A1R3KWR3"/>
<organism evidence="1 2">
    <name type="scientific">Corchorus olitorius</name>
    <dbReference type="NCBI Taxonomy" id="93759"/>
    <lineage>
        <taxon>Eukaryota</taxon>
        <taxon>Viridiplantae</taxon>
        <taxon>Streptophyta</taxon>
        <taxon>Embryophyta</taxon>
        <taxon>Tracheophyta</taxon>
        <taxon>Spermatophyta</taxon>
        <taxon>Magnoliopsida</taxon>
        <taxon>eudicotyledons</taxon>
        <taxon>Gunneridae</taxon>
        <taxon>Pentapetalae</taxon>
        <taxon>rosids</taxon>
        <taxon>malvids</taxon>
        <taxon>Malvales</taxon>
        <taxon>Malvaceae</taxon>
        <taxon>Grewioideae</taxon>
        <taxon>Apeibeae</taxon>
        <taxon>Corchorus</taxon>
    </lineage>
</organism>
<accession>A0A1R3KWR3</accession>
<name>A0A1R3KWR3_9ROSI</name>